<name>A0A165DHY4_EXIGL</name>
<feature type="compositionally biased region" description="Polar residues" evidence="1">
    <location>
        <begin position="21"/>
        <end position="31"/>
    </location>
</feature>
<sequence>MGAVGGGNMFVENPGGLSEVPGNTPSHSGTRPTAAPPRWQGPPSSAEGYMLVVSMADSLAVELELSEDYSEELQTFIKMGKHLTPEDLLLRAYTQATMFKALQKMDAIDDKLEKTERVVKKLDSERVREWRPSAEQTKDLRFEAKELILQTRRKNFCELGKDVIDHFRSKKDPVFSDAFSSPAREAQLVSAAGPICSGVRNNLRTAIRDSLYKKKKTDLITFTKKLTEKYLRAGTTTLITESSPYVLKSALLRRFALDFPDKIKEKAVADDSNGKRPRGDHSDSPGADNSRGNSAVPSENTVTAGSRKRQLEETSTETDDHFWLAVDKWLDGLSDKHGGWDWNTPRWRSYFQEIITKEREEVAAFPISTAQKNSAVPNATPANPLTPTAGASTSSSCGGRKALTNLWAAMETGFSSSPM</sequence>
<proteinExistence type="predicted"/>
<organism evidence="2 3">
    <name type="scientific">Exidia glandulosa HHB12029</name>
    <dbReference type="NCBI Taxonomy" id="1314781"/>
    <lineage>
        <taxon>Eukaryota</taxon>
        <taxon>Fungi</taxon>
        <taxon>Dikarya</taxon>
        <taxon>Basidiomycota</taxon>
        <taxon>Agaricomycotina</taxon>
        <taxon>Agaricomycetes</taxon>
        <taxon>Auriculariales</taxon>
        <taxon>Exidiaceae</taxon>
        <taxon>Exidia</taxon>
    </lineage>
</organism>
<evidence type="ECO:0000256" key="1">
    <source>
        <dbReference type="SAM" id="MobiDB-lite"/>
    </source>
</evidence>
<gene>
    <name evidence="2" type="ORF">EXIGLDRAFT_842093</name>
</gene>
<evidence type="ECO:0000313" key="3">
    <source>
        <dbReference type="Proteomes" id="UP000077266"/>
    </source>
</evidence>
<feature type="compositionally biased region" description="Low complexity" evidence="1">
    <location>
        <begin position="375"/>
        <end position="398"/>
    </location>
</feature>
<reference evidence="2 3" key="1">
    <citation type="journal article" date="2016" name="Mol. Biol. Evol.">
        <title>Comparative Genomics of Early-Diverging Mushroom-Forming Fungi Provides Insights into the Origins of Lignocellulose Decay Capabilities.</title>
        <authorList>
            <person name="Nagy L.G."/>
            <person name="Riley R."/>
            <person name="Tritt A."/>
            <person name="Adam C."/>
            <person name="Daum C."/>
            <person name="Floudas D."/>
            <person name="Sun H."/>
            <person name="Yadav J.S."/>
            <person name="Pangilinan J."/>
            <person name="Larsson K.H."/>
            <person name="Matsuura K."/>
            <person name="Barry K."/>
            <person name="Labutti K."/>
            <person name="Kuo R."/>
            <person name="Ohm R.A."/>
            <person name="Bhattacharya S.S."/>
            <person name="Shirouzu T."/>
            <person name="Yoshinaga Y."/>
            <person name="Martin F.M."/>
            <person name="Grigoriev I.V."/>
            <person name="Hibbett D.S."/>
        </authorList>
    </citation>
    <scope>NUCLEOTIDE SEQUENCE [LARGE SCALE GENOMIC DNA]</scope>
    <source>
        <strain evidence="2 3">HHB12029</strain>
    </source>
</reference>
<evidence type="ECO:0000313" key="2">
    <source>
        <dbReference type="EMBL" id="KZV84574.1"/>
    </source>
</evidence>
<dbReference type="EMBL" id="KV426219">
    <property type="protein sequence ID" value="KZV84574.1"/>
    <property type="molecule type" value="Genomic_DNA"/>
</dbReference>
<feature type="region of interest" description="Disordered" evidence="1">
    <location>
        <begin position="268"/>
        <end position="317"/>
    </location>
</feature>
<feature type="compositionally biased region" description="Polar residues" evidence="1">
    <location>
        <begin position="290"/>
        <end position="304"/>
    </location>
</feature>
<feature type="region of interest" description="Disordered" evidence="1">
    <location>
        <begin position="11"/>
        <end position="43"/>
    </location>
</feature>
<dbReference type="Proteomes" id="UP000077266">
    <property type="component" value="Unassembled WGS sequence"/>
</dbReference>
<dbReference type="InParanoid" id="A0A165DHY4"/>
<keyword evidence="3" id="KW-1185">Reference proteome</keyword>
<dbReference type="STRING" id="1314781.A0A165DHY4"/>
<feature type="region of interest" description="Disordered" evidence="1">
    <location>
        <begin position="374"/>
        <end position="398"/>
    </location>
</feature>
<accession>A0A165DHY4</accession>
<feature type="compositionally biased region" description="Basic and acidic residues" evidence="1">
    <location>
        <begin position="268"/>
        <end position="283"/>
    </location>
</feature>
<dbReference type="AlphaFoldDB" id="A0A165DHY4"/>
<protein>
    <submittedName>
        <fullName evidence="2">Uncharacterized protein</fullName>
    </submittedName>
</protein>
<dbReference type="OrthoDB" id="3028353at2759"/>